<dbReference type="AlphaFoldDB" id="A0A6C0BL05"/>
<protein>
    <submittedName>
        <fullName evidence="1">Uncharacterized protein</fullName>
    </submittedName>
</protein>
<sequence>MRLLKVTSHSNLESNINVIISIICSDEIQ</sequence>
<name>A0A6C0BL05_9ZZZZ</name>
<proteinExistence type="predicted"/>
<dbReference type="EMBL" id="MN739193">
    <property type="protein sequence ID" value="QHS92866.1"/>
    <property type="molecule type" value="Genomic_DNA"/>
</dbReference>
<evidence type="ECO:0000313" key="1">
    <source>
        <dbReference type="EMBL" id="QHS92866.1"/>
    </source>
</evidence>
<accession>A0A6C0BL05</accession>
<organism evidence="1">
    <name type="scientific">viral metagenome</name>
    <dbReference type="NCBI Taxonomy" id="1070528"/>
    <lineage>
        <taxon>unclassified sequences</taxon>
        <taxon>metagenomes</taxon>
        <taxon>organismal metagenomes</taxon>
    </lineage>
</organism>
<reference evidence="1" key="1">
    <citation type="journal article" date="2020" name="Nature">
        <title>Giant virus diversity and host interactions through global metagenomics.</title>
        <authorList>
            <person name="Schulz F."/>
            <person name="Roux S."/>
            <person name="Paez-Espino D."/>
            <person name="Jungbluth S."/>
            <person name="Walsh D.A."/>
            <person name="Denef V.J."/>
            <person name="McMahon K.D."/>
            <person name="Konstantinidis K.T."/>
            <person name="Eloe-Fadrosh E.A."/>
            <person name="Kyrpides N.C."/>
            <person name="Woyke T."/>
        </authorList>
    </citation>
    <scope>NUCLEOTIDE SEQUENCE</scope>
    <source>
        <strain evidence="1">GVMAG-M-3300017651-5</strain>
    </source>
</reference>